<keyword evidence="2" id="KW-0732">Signal</keyword>
<evidence type="ECO:0000256" key="2">
    <source>
        <dbReference type="SAM" id="SignalP"/>
    </source>
</evidence>
<gene>
    <name evidence="3" type="ORF">LY90DRAFT_664131</name>
</gene>
<name>A0A1Y2FEA6_9FUNG</name>
<reference evidence="3 4" key="1">
    <citation type="submission" date="2016-08" db="EMBL/GenBank/DDBJ databases">
        <title>A Parts List for Fungal Cellulosomes Revealed by Comparative Genomics.</title>
        <authorList>
            <consortium name="DOE Joint Genome Institute"/>
            <person name="Haitjema C.H."/>
            <person name="Gilmore S.P."/>
            <person name="Henske J.K."/>
            <person name="Solomon K.V."/>
            <person name="De Groot R."/>
            <person name="Kuo A."/>
            <person name="Mondo S.J."/>
            <person name="Salamov A.A."/>
            <person name="Labutti K."/>
            <person name="Zhao Z."/>
            <person name="Chiniquy J."/>
            <person name="Barry K."/>
            <person name="Brewer H.M."/>
            <person name="Purvine S.O."/>
            <person name="Wright A.T."/>
            <person name="Boxma B."/>
            <person name="Van Alen T."/>
            <person name="Hackstein J.H."/>
            <person name="Baker S.E."/>
            <person name="Grigoriev I.V."/>
            <person name="O'Malley M.A."/>
        </authorList>
    </citation>
    <scope>NUCLEOTIDE SEQUENCE [LARGE SCALE GENOMIC DNA]</scope>
    <source>
        <strain evidence="3 4">G1</strain>
    </source>
</reference>
<protein>
    <submittedName>
        <fullName evidence="3">Uncharacterized protein</fullName>
    </submittedName>
</protein>
<feature type="compositionally biased region" description="Low complexity" evidence="1">
    <location>
        <begin position="98"/>
        <end position="119"/>
    </location>
</feature>
<evidence type="ECO:0000313" key="3">
    <source>
        <dbReference type="EMBL" id="ORY82280.1"/>
    </source>
</evidence>
<organism evidence="3 4">
    <name type="scientific">Neocallimastix californiae</name>
    <dbReference type="NCBI Taxonomy" id="1754190"/>
    <lineage>
        <taxon>Eukaryota</taxon>
        <taxon>Fungi</taxon>
        <taxon>Fungi incertae sedis</taxon>
        <taxon>Chytridiomycota</taxon>
        <taxon>Chytridiomycota incertae sedis</taxon>
        <taxon>Neocallimastigomycetes</taxon>
        <taxon>Neocallimastigales</taxon>
        <taxon>Neocallimastigaceae</taxon>
        <taxon>Neocallimastix</taxon>
    </lineage>
</organism>
<feature type="signal peptide" evidence="2">
    <location>
        <begin position="1"/>
        <end position="18"/>
    </location>
</feature>
<feature type="compositionally biased region" description="Low complexity" evidence="1">
    <location>
        <begin position="138"/>
        <end position="157"/>
    </location>
</feature>
<dbReference type="Proteomes" id="UP000193920">
    <property type="component" value="Unassembled WGS sequence"/>
</dbReference>
<dbReference type="EMBL" id="MCOG01000009">
    <property type="protein sequence ID" value="ORY82280.1"/>
    <property type="molecule type" value="Genomic_DNA"/>
</dbReference>
<sequence>MKFQSILLFAATAAFAYANSLDVSEDEDAVAQGSTDAGVSSEPEGIDNPSNPSNPLVTEIDIDADTPAGNEETPDNGDVASSDNTPDNANAIDTPDNADAIDTPADSTTADDTPLTDSANPSDDIANAGEGSDDYGDDNGINAADNAGVADGEAAGEGSDDYGDNEQPAEGGNAEVVDANDVNGEDGDAAEQSAAEEEDSSNAGIAAGIAGAAALSSAGVFLWVKRSKRSEVESNPLTMV</sequence>
<evidence type="ECO:0000256" key="1">
    <source>
        <dbReference type="SAM" id="MobiDB-lite"/>
    </source>
</evidence>
<dbReference type="AlphaFoldDB" id="A0A1Y2FEA6"/>
<feature type="region of interest" description="Disordered" evidence="1">
    <location>
        <begin position="23"/>
        <end position="202"/>
    </location>
</feature>
<feature type="compositionally biased region" description="Polar residues" evidence="1">
    <location>
        <begin position="79"/>
        <end position="88"/>
    </location>
</feature>
<accession>A0A1Y2FEA6</accession>
<feature type="chain" id="PRO_5013322406" evidence="2">
    <location>
        <begin position="19"/>
        <end position="240"/>
    </location>
</feature>
<keyword evidence="4" id="KW-1185">Reference proteome</keyword>
<proteinExistence type="predicted"/>
<feature type="compositionally biased region" description="Acidic residues" evidence="1">
    <location>
        <begin position="183"/>
        <end position="200"/>
    </location>
</feature>
<evidence type="ECO:0000313" key="4">
    <source>
        <dbReference type="Proteomes" id="UP000193920"/>
    </source>
</evidence>
<comment type="caution">
    <text evidence="3">The sequence shown here is derived from an EMBL/GenBank/DDBJ whole genome shotgun (WGS) entry which is preliminary data.</text>
</comment>